<keyword evidence="8" id="KW-0868">Chloride</keyword>
<evidence type="ECO:0000256" key="5">
    <source>
        <dbReference type="ARBA" id="ARBA00023065"/>
    </source>
</evidence>
<name>F4CR45_PSEUX</name>
<comment type="subcellular location">
    <subcellularLocation>
        <location evidence="1">Membrane</location>
        <topology evidence="1">Multi-pass membrane protein</topology>
    </subcellularLocation>
</comment>
<proteinExistence type="predicted"/>
<feature type="transmembrane region" description="Helical" evidence="11">
    <location>
        <begin position="180"/>
        <end position="204"/>
    </location>
</feature>
<dbReference type="STRING" id="675635.Psed_2268"/>
<keyword evidence="9" id="KW-0407">Ion channel</keyword>
<dbReference type="InterPro" id="IPR046342">
    <property type="entry name" value="CBS_dom_sf"/>
</dbReference>
<dbReference type="PANTHER" id="PTHR43427">
    <property type="entry name" value="CHLORIDE CHANNEL PROTEIN CLC-E"/>
    <property type="match status" value="1"/>
</dbReference>
<dbReference type="eggNOG" id="COG0038">
    <property type="taxonomic scope" value="Bacteria"/>
</dbReference>
<feature type="transmembrane region" description="Helical" evidence="11">
    <location>
        <begin position="75"/>
        <end position="98"/>
    </location>
</feature>
<dbReference type="InterPro" id="IPR014743">
    <property type="entry name" value="Cl-channel_core"/>
</dbReference>
<evidence type="ECO:0000313" key="13">
    <source>
        <dbReference type="EMBL" id="AEA24482.1"/>
    </source>
</evidence>
<feature type="transmembrane region" description="Helical" evidence="11">
    <location>
        <begin position="216"/>
        <end position="235"/>
    </location>
</feature>
<dbReference type="InterPro" id="IPR001807">
    <property type="entry name" value="ClC"/>
</dbReference>
<keyword evidence="14" id="KW-1185">Reference proteome</keyword>
<dbReference type="FunFam" id="1.10.3080.10:FF:000018">
    <property type="entry name" value="Chloride transporter, ClC family"/>
    <property type="match status" value="1"/>
</dbReference>
<dbReference type="Gene3D" id="1.10.3080.10">
    <property type="entry name" value="Clc chloride channel"/>
    <property type="match status" value="1"/>
</dbReference>
<evidence type="ECO:0000256" key="2">
    <source>
        <dbReference type="ARBA" id="ARBA00022448"/>
    </source>
</evidence>
<accession>F4CR45</accession>
<feature type="transmembrane region" description="Helical" evidence="11">
    <location>
        <begin position="296"/>
        <end position="319"/>
    </location>
</feature>
<dbReference type="PRINTS" id="PR00762">
    <property type="entry name" value="CLCHANNEL"/>
</dbReference>
<feature type="transmembrane region" description="Helical" evidence="11">
    <location>
        <begin position="418"/>
        <end position="439"/>
    </location>
</feature>
<keyword evidence="7" id="KW-0869">Chloride channel</keyword>
<dbReference type="eggNOG" id="COG2524">
    <property type="taxonomic scope" value="Bacteria"/>
</dbReference>
<dbReference type="HOGENOM" id="CLU_015263_5_1_11"/>
<feature type="domain" description="CBS" evidence="12">
    <location>
        <begin position="474"/>
        <end position="513"/>
    </location>
</feature>
<dbReference type="AlphaFoldDB" id="F4CR45"/>
<evidence type="ECO:0000256" key="3">
    <source>
        <dbReference type="ARBA" id="ARBA00022692"/>
    </source>
</evidence>
<keyword evidence="6 11" id="KW-0472">Membrane</keyword>
<feature type="transmembrane region" description="Helical" evidence="11">
    <location>
        <begin position="326"/>
        <end position="349"/>
    </location>
</feature>
<dbReference type="GO" id="GO:0034707">
    <property type="term" value="C:chloride channel complex"/>
    <property type="evidence" value="ECO:0007669"/>
    <property type="project" value="UniProtKB-KW"/>
</dbReference>
<dbReference type="Proteomes" id="UP000007809">
    <property type="component" value="Chromosome"/>
</dbReference>
<gene>
    <name evidence="13" type="ordered locus">Psed_2268</name>
</gene>
<evidence type="ECO:0000256" key="10">
    <source>
        <dbReference type="PROSITE-ProRule" id="PRU00703"/>
    </source>
</evidence>
<evidence type="ECO:0000256" key="8">
    <source>
        <dbReference type="ARBA" id="ARBA00023214"/>
    </source>
</evidence>
<protein>
    <submittedName>
        <fullName evidence="13">Cl-channel voltage-gated family protein</fullName>
    </submittedName>
</protein>
<organism evidence="13 14">
    <name type="scientific">Pseudonocardia dioxanivorans (strain ATCC 55486 / DSM 44775 / JCM 13855 / CB1190)</name>
    <dbReference type="NCBI Taxonomy" id="675635"/>
    <lineage>
        <taxon>Bacteria</taxon>
        <taxon>Bacillati</taxon>
        <taxon>Actinomycetota</taxon>
        <taxon>Actinomycetes</taxon>
        <taxon>Pseudonocardiales</taxon>
        <taxon>Pseudonocardiaceae</taxon>
        <taxon>Pseudonocardia</taxon>
    </lineage>
</organism>
<feature type="transmembrane region" description="Helical" evidence="11">
    <location>
        <begin position="355"/>
        <end position="378"/>
    </location>
</feature>
<dbReference type="SUPFAM" id="SSF81340">
    <property type="entry name" value="Clc chloride channel"/>
    <property type="match status" value="1"/>
</dbReference>
<dbReference type="CDD" id="cd00400">
    <property type="entry name" value="Voltage_gated_ClC"/>
    <property type="match status" value="1"/>
</dbReference>
<reference evidence="13 14" key="1">
    <citation type="journal article" date="2011" name="J. Bacteriol.">
        <title>Genome sequence of the 1,4-dioxane-degrading Pseudonocardia dioxanivorans strain CB1190.</title>
        <authorList>
            <person name="Sales C.M."/>
            <person name="Mahendra S."/>
            <person name="Grostern A."/>
            <person name="Parales R.E."/>
            <person name="Goodwin L.A."/>
            <person name="Woyke T."/>
            <person name="Nolan M."/>
            <person name="Lapidus A."/>
            <person name="Chertkov O."/>
            <person name="Ovchinnikova G."/>
            <person name="Sczyrba A."/>
            <person name="Alvarez-Cohen L."/>
        </authorList>
    </citation>
    <scope>NUCLEOTIDE SEQUENCE [LARGE SCALE GENOMIC DNA]</scope>
    <source>
        <strain evidence="14">ATCC 55486 / DSM 44775 / JCM 13855 / CB1190</strain>
    </source>
</reference>
<evidence type="ECO:0000313" key="14">
    <source>
        <dbReference type="Proteomes" id="UP000007809"/>
    </source>
</evidence>
<dbReference type="Pfam" id="PF00654">
    <property type="entry name" value="Voltage_CLC"/>
    <property type="match status" value="1"/>
</dbReference>
<sequence>MSSPVSSRPLATVRLGGAARRAHRWLTTSQSGLVGLALLIGVGAGLGAVVFRLLIVGITELVTGRADFSDAGRVASLHLPALGPWFLLLAPVVGGLLYGPLVQRFAPEARGHGVPEVMVAVARNGGRIPARVAIVKSLASALCIGTGGSVGREGPIVQIGSALGSSIGQWLRVPDHRLRLMVACGAAGGISATFDAPIAGVFFGLEVILRRFTAEAFGIVVISSVTANVVARAVVGEDHILTLPAYSLGSAAEFPFYAVLGLVAGAVGWGFARVLYRIEDVCDAVWRGPQWLRPAVGGLVLGGVLLALPQMYGVGYPVLEKAVAGGYAVGFLLVLLVGKVLATSLTIGIGGSGGVFAPSLFIGGMVGTAFGDVAHVAFPGLDLSPGAFGLVGMAAVFAAASHAPIAAVLIVFELTGEYSIILPLMAAVALATGLSHLIARDNIYTLKLIRRGIDIDAEAVDADRLQRLTVADVMRPAPAPVRASSGLDEVTARLAESRYGAMPVVDDEGRYLGAALAGETALDVGGQVGVAAPRAADLARRLPELTPGTSLHDALRTLTAHDATGLPVTATPGEPPIGWIDHRDVLTSYGAADPGGRPAGPR</sequence>
<feature type="transmembrane region" description="Helical" evidence="11">
    <location>
        <begin position="256"/>
        <end position="276"/>
    </location>
</feature>
<dbReference type="KEGG" id="pdx:Psed_2268"/>
<evidence type="ECO:0000256" key="4">
    <source>
        <dbReference type="ARBA" id="ARBA00022989"/>
    </source>
</evidence>
<dbReference type="PROSITE" id="PS51371">
    <property type="entry name" value="CBS"/>
    <property type="match status" value="1"/>
</dbReference>
<dbReference type="InterPro" id="IPR050368">
    <property type="entry name" value="ClC-type_chloride_channel"/>
</dbReference>
<keyword evidence="5" id="KW-0406">Ion transport</keyword>
<evidence type="ECO:0000256" key="1">
    <source>
        <dbReference type="ARBA" id="ARBA00004141"/>
    </source>
</evidence>
<keyword evidence="2" id="KW-0813">Transport</keyword>
<dbReference type="GO" id="GO:0005254">
    <property type="term" value="F:chloride channel activity"/>
    <property type="evidence" value="ECO:0007669"/>
    <property type="project" value="UniProtKB-KW"/>
</dbReference>
<evidence type="ECO:0000256" key="9">
    <source>
        <dbReference type="ARBA" id="ARBA00023303"/>
    </source>
</evidence>
<dbReference type="Pfam" id="PF00571">
    <property type="entry name" value="CBS"/>
    <property type="match status" value="2"/>
</dbReference>
<evidence type="ECO:0000256" key="6">
    <source>
        <dbReference type="ARBA" id="ARBA00023136"/>
    </source>
</evidence>
<feature type="transmembrane region" description="Helical" evidence="11">
    <location>
        <begin position="33"/>
        <end position="55"/>
    </location>
</feature>
<dbReference type="PANTHER" id="PTHR43427:SF6">
    <property type="entry name" value="CHLORIDE CHANNEL PROTEIN CLC-E"/>
    <property type="match status" value="1"/>
</dbReference>
<feature type="transmembrane region" description="Helical" evidence="11">
    <location>
        <begin position="390"/>
        <end position="412"/>
    </location>
</feature>
<keyword evidence="4 11" id="KW-1133">Transmembrane helix</keyword>
<dbReference type="CDD" id="cd02205">
    <property type="entry name" value="CBS_pair_SF"/>
    <property type="match status" value="1"/>
</dbReference>
<dbReference type="InterPro" id="IPR000644">
    <property type="entry name" value="CBS_dom"/>
</dbReference>
<keyword evidence="3 11" id="KW-0812">Transmembrane</keyword>
<evidence type="ECO:0000256" key="11">
    <source>
        <dbReference type="SAM" id="Phobius"/>
    </source>
</evidence>
<evidence type="ECO:0000259" key="12">
    <source>
        <dbReference type="PROSITE" id="PS51371"/>
    </source>
</evidence>
<dbReference type="Gene3D" id="3.10.580.10">
    <property type="entry name" value="CBS-domain"/>
    <property type="match status" value="1"/>
</dbReference>
<keyword evidence="10" id="KW-0129">CBS domain</keyword>
<dbReference type="EMBL" id="CP002593">
    <property type="protein sequence ID" value="AEA24482.1"/>
    <property type="molecule type" value="Genomic_DNA"/>
</dbReference>
<dbReference type="SUPFAM" id="SSF54631">
    <property type="entry name" value="CBS-domain pair"/>
    <property type="match status" value="1"/>
</dbReference>
<evidence type="ECO:0000256" key="7">
    <source>
        <dbReference type="ARBA" id="ARBA00023173"/>
    </source>
</evidence>